<reference evidence="4" key="1">
    <citation type="submission" date="2017-04" db="EMBL/GenBank/DDBJ databases">
        <title>Complete Genome Sequences of Twelve Strains of a Stable Defined Moderately Diverse Mouse Microbiota 2 (sDMDMm2).</title>
        <authorList>
            <person name="Uchimura Y."/>
            <person name="Wyss M."/>
            <person name="Brugiroux S."/>
            <person name="Limenitakis J.P."/>
            <person name="Stecher B."/>
            <person name="McCoy K.D."/>
            <person name="Macpherson A.J."/>
        </authorList>
    </citation>
    <scope>NUCLEOTIDE SEQUENCE</scope>
    <source>
        <strain evidence="4">YL58</strain>
    </source>
</reference>
<dbReference type="KEGG" id="byl:A4V09_04405"/>
<evidence type="ECO:0000256" key="1">
    <source>
        <dbReference type="ARBA" id="ARBA00022679"/>
    </source>
</evidence>
<evidence type="ECO:0000259" key="3">
    <source>
        <dbReference type="Pfam" id="PF25087"/>
    </source>
</evidence>
<organism evidence="4 5">
    <name type="scientific">Blautia pseudococcoides</name>
    <dbReference type="NCBI Taxonomy" id="1796616"/>
    <lineage>
        <taxon>Bacteria</taxon>
        <taxon>Bacillati</taxon>
        <taxon>Bacillota</taxon>
        <taxon>Clostridia</taxon>
        <taxon>Lachnospirales</taxon>
        <taxon>Lachnospiraceae</taxon>
        <taxon>Blautia</taxon>
    </lineage>
</organism>
<dbReference type="EMBL" id="CP015405">
    <property type="protein sequence ID" value="ANU75068.1"/>
    <property type="molecule type" value="Genomic_DNA"/>
</dbReference>
<keyword evidence="1" id="KW-0808">Transferase</keyword>
<proteinExistence type="predicted"/>
<dbReference type="OrthoDB" id="9779868at2"/>
<name>A0A1C7I7U0_9FIRM</name>
<evidence type="ECO:0000256" key="2">
    <source>
        <dbReference type="ARBA" id="ARBA00023315"/>
    </source>
</evidence>
<dbReference type="Gene3D" id="2.160.10.10">
    <property type="entry name" value="Hexapeptide repeat proteins"/>
    <property type="match status" value="1"/>
</dbReference>
<dbReference type="PANTHER" id="PTHR43584">
    <property type="entry name" value="NUCLEOTIDYL TRANSFERASE"/>
    <property type="match status" value="1"/>
</dbReference>
<dbReference type="AlphaFoldDB" id="A0A1C7I7U0"/>
<dbReference type="Pfam" id="PF25087">
    <property type="entry name" value="GMPPB_C"/>
    <property type="match status" value="1"/>
</dbReference>
<evidence type="ECO:0000313" key="5">
    <source>
        <dbReference type="Proteomes" id="UP000092574"/>
    </source>
</evidence>
<protein>
    <submittedName>
        <fullName evidence="4">UDP-N-acetylglucosamine pyrophosphorylase</fullName>
    </submittedName>
</protein>
<dbReference type="GO" id="GO:0016779">
    <property type="term" value="F:nucleotidyltransferase activity"/>
    <property type="evidence" value="ECO:0007669"/>
    <property type="project" value="UniProtKB-ARBA"/>
</dbReference>
<dbReference type="CDD" id="cd05636">
    <property type="entry name" value="LbH_G1P_TT_C_like"/>
    <property type="match status" value="1"/>
</dbReference>
<dbReference type="RefSeq" id="WP_065541285.1">
    <property type="nucleotide sequence ID" value="NZ_CP015405.2"/>
</dbReference>
<keyword evidence="2" id="KW-0012">Acyltransferase</keyword>
<dbReference type="InterPro" id="IPR011004">
    <property type="entry name" value="Trimer_LpxA-like_sf"/>
</dbReference>
<dbReference type="Proteomes" id="UP000092574">
    <property type="component" value="Chromosome"/>
</dbReference>
<keyword evidence="5" id="KW-1185">Reference proteome</keyword>
<evidence type="ECO:0000313" key="4">
    <source>
        <dbReference type="EMBL" id="ANU75068.1"/>
    </source>
</evidence>
<gene>
    <name evidence="4" type="ORF">A4V09_04405</name>
</gene>
<dbReference type="InterPro" id="IPR056729">
    <property type="entry name" value="GMPPB_C"/>
</dbReference>
<accession>A0A1C7I7U0</accession>
<dbReference type="PANTHER" id="PTHR43584:SF8">
    <property type="entry name" value="N-ACETYLMURAMATE ALPHA-1-PHOSPHATE URIDYLYLTRANSFERASE"/>
    <property type="match status" value="1"/>
</dbReference>
<sequence length="224" mass="24191">MEQLKISELYSDLNQTMAKELLESKTYPWEALPFISGFIVKLGSTLSEEEYEKRGENVWIAKSAKVAPTAFINGPAIIGKDAEVRHCAFIRGNALVGEGAVVGNSTELKNVILFNKVQVPHYNYVGDSILGFKSHMGAGSITSNVKSDKKLVVVKGASEKIETGLKKFGAMLGDEVEVGCGSVLNPGTVIGSHSNIYPLSSVRGVVPADSIYKNKNEVVEKIEE</sequence>
<feature type="domain" description="Mannose-1-phosphate guanyltransferase C-terminal" evidence="3">
    <location>
        <begin position="72"/>
        <end position="190"/>
    </location>
</feature>
<dbReference type="GO" id="GO:0016746">
    <property type="term" value="F:acyltransferase activity"/>
    <property type="evidence" value="ECO:0007669"/>
    <property type="project" value="UniProtKB-KW"/>
</dbReference>
<dbReference type="InterPro" id="IPR050065">
    <property type="entry name" value="GlmU-like"/>
</dbReference>
<dbReference type="SUPFAM" id="SSF51161">
    <property type="entry name" value="Trimeric LpxA-like enzymes"/>
    <property type="match status" value="1"/>
</dbReference>
<dbReference type="STRING" id="1796616.A4V09_04405"/>